<keyword evidence="3" id="KW-1185">Reference proteome</keyword>
<dbReference type="EMBL" id="CP002542">
    <property type="protein sequence ID" value="AEA45849.1"/>
    <property type="molecule type" value="Genomic_DNA"/>
</dbReference>
<dbReference type="InterPro" id="IPR010699">
    <property type="entry name" value="DUF1275"/>
</dbReference>
<dbReference type="STRING" id="755732.Fluta_3885"/>
<protein>
    <recommendedName>
        <fullName evidence="4">Transmembrane protein</fullName>
    </recommendedName>
</protein>
<dbReference type="Proteomes" id="UP000007463">
    <property type="component" value="Chromosome"/>
</dbReference>
<evidence type="ECO:0000313" key="3">
    <source>
        <dbReference type="Proteomes" id="UP000007463"/>
    </source>
</evidence>
<evidence type="ECO:0000313" key="2">
    <source>
        <dbReference type="EMBL" id="AEA45849.1"/>
    </source>
</evidence>
<evidence type="ECO:0000256" key="1">
    <source>
        <dbReference type="SAM" id="Phobius"/>
    </source>
</evidence>
<dbReference type="RefSeq" id="WP_013688607.1">
    <property type="nucleotide sequence ID" value="NC_015321.1"/>
</dbReference>
<reference evidence="3" key="2">
    <citation type="submission" date="2011-02" db="EMBL/GenBank/DDBJ databases">
        <title>The complete genome of Fluviicola taffensis DSM 16823.</title>
        <authorList>
            <consortium name="US DOE Joint Genome Institute (JGI-PGF)"/>
            <person name="Lucas S."/>
            <person name="Copeland A."/>
            <person name="Lapidus A."/>
            <person name="Bruce D."/>
            <person name="Goodwin L."/>
            <person name="Pitluck S."/>
            <person name="Kyrpides N."/>
            <person name="Mavromatis K."/>
            <person name="Ivanova N."/>
            <person name="Mikhailova N."/>
            <person name="Pagani I."/>
            <person name="Chertkov O."/>
            <person name="Detter J.C."/>
            <person name="Han C."/>
            <person name="Tapia R."/>
            <person name="Land M."/>
            <person name="Hauser L."/>
            <person name="Markowitz V."/>
            <person name="Cheng J.-F."/>
            <person name="Hugenholtz P."/>
            <person name="Woyke T."/>
            <person name="Wu D."/>
            <person name="Tindall B."/>
            <person name="Pomrenke H.G."/>
            <person name="Brambilla E."/>
            <person name="Klenk H.-P."/>
            <person name="Eisen J.A."/>
        </authorList>
    </citation>
    <scope>NUCLEOTIDE SEQUENCE [LARGE SCALE GENOMIC DNA]</scope>
    <source>
        <strain evidence="3">DSM 16823 / RW262 / RW262</strain>
    </source>
</reference>
<dbReference type="HOGENOM" id="CLU_073333_1_1_10"/>
<proteinExistence type="predicted"/>
<dbReference type="KEGG" id="fte:Fluta_3885"/>
<dbReference type="PANTHER" id="PTHR37314:SF4">
    <property type="entry name" value="UPF0700 TRANSMEMBRANE PROTEIN YOAK"/>
    <property type="match status" value="1"/>
</dbReference>
<gene>
    <name evidence="2" type="ordered locus">Fluta_3885</name>
</gene>
<keyword evidence="1" id="KW-0812">Transmembrane</keyword>
<feature type="transmembrane region" description="Helical" evidence="1">
    <location>
        <begin position="186"/>
        <end position="207"/>
    </location>
</feature>
<keyword evidence="1" id="KW-1133">Transmembrane helix</keyword>
<name>F2IH35_FLUTR</name>
<feature type="transmembrane region" description="Helical" evidence="1">
    <location>
        <begin position="59"/>
        <end position="79"/>
    </location>
</feature>
<dbReference type="Pfam" id="PF06912">
    <property type="entry name" value="DUF1275"/>
    <property type="match status" value="1"/>
</dbReference>
<evidence type="ECO:0008006" key="4">
    <source>
        <dbReference type="Google" id="ProtNLM"/>
    </source>
</evidence>
<dbReference type="OrthoDB" id="270162at2"/>
<organism evidence="2 3">
    <name type="scientific">Fluviicola taffensis (strain DSM 16823 / NCIMB 13979 / RW262)</name>
    <dbReference type="NCBI Taxonomy" id="755732"/>
    <lineage>
        <taxon>Bacteria</taxon>
        <taxon>Pseudomonadati</taxon>
        <taxon>Bacteroidota</taxon>
        <taxon>Flavobacteriia</taxon>
        <taxon>Flavobacteriales</taxon>
        <taxon>Crocinitomicaceae</taxon>
        <taxon>Fluviicola</taxon>
    </lineage>
</organism>
<dbReference type="PANTHER" id="PTHR37314">
    <property type="entry name" value="SLR0142 PROTEIN"/>
    <property type="match status" value="1"/>
</dbReference>
<dbReference type="eggNOG" id="COG3619">
    <property type="taxonomic scope" value="Bacteria"/>
</dbReference>
<reference evidence="2 3" key="1">
    <citation type="journal article" date="2011" name="Stand. Genomic Sci.">
        <title>Complete genome sequence of the gliding freshwater bacterium Fluviicola taffensis type strain (RW262).</title>
        <authorList>
            <person name="Woyke T."/>
            <person name="Chertkov O."/>
            <person name="Lapidus A."/>
            <person name="Nolan M."/>
            <person name="Lucas S."/>
            <person name="Del Rio T.G."/>
            <person name="Tice H."/>
            <person name="Cheng J.F."/>
            <person name="Tapia R."/>
            <person name="Han C."/>
            <person name="Goodwin L."/>
            <person name="Pitluck S."/>
            <person name="Liolios K."/>
            <person name="Pagani I."/>
            <person name="Ivanova N."/>
            <person name="Huntemann M."/>
            <person name="Mavromatis K."/>
            <person name="Mikhailova N."/>
            <person name="Pati A."/>
            <person name="Chen A."/>
            <person name="Palaniappan K."/>
            <person name="Land M."/>
            <person name="Hauser L."/>
            <person name="Brambilla E.M."/>
            <person name="Rohde M."/>
            <person name="Mwirichia R."/>
            <person name="Sikorski J."/>
            <person name="Tindall B.J."/>
            <person name="Goker M."/>
            <person name="Bristow J."/>
            <person name="Eisen J.A."/>
            <person name="Markowitz V."/>
            <person name="Hugenholtz P."/>
            <person name="Klenk H.P."/>
            <person name="Kyrpides N.C."/>
        </authorList>
    </citation>
    <scope>NUCLEOTIDE SEQUENCE [LARGE SCALE GENOMIC DNA]</scope>
    <source>
        <strain evidence="3">DSM 16823 / RW262 / RW262</strain>
    </source>
</reference>
<feature type="transmembrane region" description="Helical" evidence="1">
    <location>
        <begin position="91"/>
        <end position="114"/>
    </location>
</feature>
<feature type="transmembrane region" description="Helical" evidence="1">
    <location>
        <begin position="20"/>
        <end position="39"/>
    </location>
</feature>
<accession>F2IH35</accession>
<sequence length="271" mass="30509" precursor="true">MLRRYSNSRTFQDNLKLGVFTAIVAGMVNVASLILFYSFTSNLTGHFAILAQEIADGKWFQMLVVLFWILLFFAGSFLSNNLIINSSRKNAFISHSVPMVLEILCFVFVGIYGQLFYTETLTQTEILVSVLLFSMGLQNGLTASISNFQVKTTHLTGLTTDLAIHLSMLTKKKYRQNIQVVEKTKLMAAIMGSYLLGGIVSGLIIHYVQFQVFYFISAAMLGVLTYDFVKTYVPFFVNKKKHDTALQVNIEKIQNTLKSGSKKNRVLSETK</sequence>
<feature type="transmembrane region" description="Helical" evidence="1">
    <location>
        <begin position="213"/>
        <end position="233"/>
    </location>
</feature>
<dbReference type="AlphaFoldDB" id="F2IH35"/>
<feature type="transmembrane region" description="Helical" evidence="1">
    <location>
        <begin position="126"/>
        <end position="145"/>
    </location>
</feature>
<keyword evidence="1" id="KW-0472">Membrane</keyword>